<dbReference type="HAMAP" id="MF_01818">
    <property type="entry name" value="RNase_Z_BN"/>
    <property type="match status" value="1"/>
</dbReference>
<feature type="active site" description="Proton acceptor" evidence="10">
    <location>
        <position position="67"/>
    </location>
</feature>
<evidence type="ECO:0000256" key="6">
    <source>
        <dbReference type="ARBA" id="ARBA00022759"/>
    </source>
</evidence>
<feature type="binding site" evidence="10">
    <location>
        <position position="211"/>
    </location>
    <ligand>
        <name>Zn(2+)</name>
        <dbReference type="ChEBI" id="CHEBI:29105"/>
        <label>2</label>
        <note>catalytic</note>
    </ligand>
</feature>
<name>A0A433RVM3_9BACL</name>
<dbReference type="EMBL" id="JTFC01000026">
    <property type="protein sequence ID" value="RUS57325.1"/>
    <property type="molecule type" value="Genomic_DNA"/>
</dbReference>
<keyword evidence="5 10" id="KW-0479">Metal-binding</keyword>
<evidence type="ECO:0000313" key="11">
    <source>
        <dbReference type="EMBL" id="RUS57325.1"/>
    </source>
</evidence>
<feature type="binding site" evidence="10">
    <location>
        <position position="67"/>
    </location>
    <ligand>
        <name>Zn(2+)</name>
        <dbReference type="ChEBI" id="CHEBI:29105"/>
        <label>2</label>
        <note>catalytic</note>
    </ligand>
</feature>
<evidence type="ECO:0000256" key="5">
    <source>
        <dbReference type="ARBA" id="ARBA00022723"/>
    </source>
</evidence>
<feature type="binding site" evidence="10">
    <location>
        <position position="63"/>
    </location>
    <ligand>
        <name>Zn(2+)</name>
        <dbReference type="ChEBI" id="CHEBI:29105"/>
        <label>1</label>
        <note>catalytic</note>
    </ligand>
</feature>
<keyword evidence="8 10" id="KW-0862">Zinc</keyword>
<keyword evidence="6 10" id="KW-0255">Endonuclease</keyword>
<feature type="binding site" evidence="10">
    <location>
        <position position="269"/>
    </location>
    <ligand>
        <name>Zn(2+)</name>
        <dbReference type="ChEBI" id="CHEBI:29105"/>
        <label>2</label>
        <note>catalytic</note>
    </ligand>
</feature>
<dbReference type="AlphaFoldDB" id="A0A433RVM3"/>
<evidence type="ECO:0000256" key="2">
    <source>
        <dbReference type="ARBA" id="ARBA00012477"/>
    </source>
</evidence>
<dbReference type="Pfam" id="PF23023">
    <property type="entry name" value="Anti-Pycsar_Apyc1"/>
    <property type="match status" value="1"/>
</dbReference>
<comment type="caution">
    <text evidence="11">The sequence shown here is derived from an EMBL/GenBank/DDBJ whole genome shotgun (WGS) entry which is preliminary data.</text>
</comment>
<dbReference type="InterPro" id="IPR036866">
    <property type="entry name" value="RibonucZ/Hydroxyglut_hydro"/>
</dbReference>
<proteinExistence type="inferred from homology"/>
<dbReference type="NCBIfam" id="TIGR02651">
    <property type="entry name" value="RNase_Z"/>
    <property type="match status" value="1"/>
</dbReference>
<comment type="subunit">
    <text evidence="1 10">Homodimer.</text>
</comment>
<comment type="catalytic activity">
    <reaction evidence="10">
        <text>Endonucleolytic cleavage of RNA, removing extra 3' nucleotides from tRNA precursor, generating 3' termini of tRNAs. A 3'-hydroxy group is left at the tRNA terminus and a 5'-phosphoryl group is left at the trailer molecule.</text>
        <dbReference type="EC" id="3.1.26.11"/>
    </reaction>
</comment>
<comment type="cofactor">
    <cofactor evidence="10">
        <name>Zn(2+)</name>
        <dbReference type="ChEBI" id="CHEBI:29105"/>
    </cofactor>
    <text evidence="10">Binds 2 Zn(2+) ions.</text>
</comment>
<comment type="function">
    <text evidence="9 10">Zinc phosphodiesterase, which displays some tRNA 3'-processing endonuclease activity. Probably involved in tRNA maturation, by removing a 3'-trailer from precursor tRNA.</text>
</comment>
<dbReference type="FunFam" id="3.60.15.10:FF:000002">
    <property type="entry name" value="Ribonuclease Z"/>
    <property type="match status" value="1"/>
</dbReference>
<dbReference type="InterPro" id="IPR013471">
    <property type="entry name" value="RNase_Z/BN"/>
</dbReference>
<keyword evidence="3 10" id="KW-0819">tRNA processing</keyword>
<evidence type="ECO:0000313" key="12">
    <source>
        <dbReference type="Proteomes" id="UP000288623"/>
    </source>
</evidence>
<dbReference type="Proteomes" id="UP000288623">
    <property type="component" value="Unassembled WGS sequence"/>
</dbReference>
<sequence length="312" mass="34509">MQLQFLGTGAGMPSKERKTSALVMKLLDELGTIWLFDCGEATQHQILETTIKPRKIDKIFVTHLHGDHIYGLPGFIGSRSFLGGDTPLTIYGPKGLKEWVEMTNDVTGTHLTYPLEFVEVEEGIVFENEQFIVRAMPLQHVVPCFGYRIEQKPLAGALDIKKATALGVPKGPLLGRLKAGQDIVLEDGTAVRSVDVLSEPQPGFIVTILGDTRQCDNALALAQQADVLVHESTFDHATAKLARQYGHSTNIEAATVAQQAGVGTLLLNHLSARFLAKDLARMTKEARAIHEKTYLVSDFRTFEWHQRQLIEK</sequence>
<dbReference type="PANTHER" id="PTHR46018">
    <property type="entry name" value="ZINC PHOSPHODIESTERASE ELAC PROTEIN 1"/>
    <property type="match status" value="1"/>
</dbReference>
<keyword evidence="12" id="KW-1185">Reference proteome</keyword>
<dbReference type="EC" id="3.1.26.11" evidence="2 10"/>
<dbReference type="RefSeq" id="WP_126990227.1">
    <property type="nucleotide sequence ID" value="NZ_JTFC01000026.1"/>
</dbReference>
<feature type="binding site" evidence="10">
    <location>
        <position position="211"/>
    </location>
    <ligand>
        <name>Zn(2+)</name>
        <dbReference type="ChEBI" id="CHEBI:29105"/>
        <label>1</label>
        <note>catalytic</note>
    </ligand>
</feature>
<evidence type="ECO:0000256" key="9">
    <source>
        <dbReference type="ARBA" id="ARBA00057812"/>
    </source>
</evidence>
<evidence type="ECO:0000256" key="1">
    <source>
        <dbReference type="ARBA" id="ARBA00011738"/>
    </source>
</evidence>
<protein>
    <recommendedName>
        <fullName evidence="2 10">Ribonuclease Z</fullName>
        <shortName evidence="10">RNase Z</shortName>
        <ecNumber evidence="2 10">3.1.26.11</ecNumber>
    </recommendedName>
    <alternativeName>
        <fullName evidence="10">tRNA 3 endonuclease</fullName>
    </alternativeName>
    <alternativeName>
        <fullName evidence="10">tRNase Z</fullName>
    </alternativeName>
</protein>
<feature type="binding site" evidence="10">
    <location>
        <position position="140"/>
    </location>
    <ligand>
        <name>Zn(2+)</name>
        <dbReference type="ChEBI" id="CHEBI:29105"/>
        <label>1</label>
        <note>catalytic</note>
    </ligand>
</feature>
<dbReference type="PANTHER" id="PTHR46018:SF2">
    <property type="entry name" value="ZINC PHOSPHODIESTERASE ELAC PROTEIN 1"/>
    <property type="match status" value="1"/>
</dbReference>
<dbReference type="Gene3D" id="3.60.15.10">
    <property type="entry name" value="Ribonuclease Z/Hydroxyacylglutathione hydrolase-like"/>
    <property type="match status" value="1"/>
</dbReference>
<gene>
    <name evidence="10" type="primary">rnz</name>
    <name evidence="11" type="ORF">QI30_07025</name>
</gene>
<dbReference type="GO" id="GO:0008270">
    <property type="term" value="F:zinc ion binding"/>
    <property type="evidence" value="ECO:0007669"/>
    <property type="project" value="UniProtKB-UniRule"/>
</dbReference>
<evidence type="ECO:0000256" key="8">
    <source>
        <dbReference type="ARBA" id="ARBA00022833"/>
    </source>
</evidence>
<feature type="binding site" evidence="10">
    <location>
        <position position="68"/>
    </location>
    <ligand>
        <name>Zn(2+)</name>
        <dbReference type="ChEBI" id="CHEBI:29105"/>
        <label>2</label>
        <note>catalytic</note>
    </ligand>
</feature>
<accession>A0A433RVM3</accession>
<keyword evidence="7 10" id="KW-0378">Hydrolase</keyword>
<evidence type="ECO:0000256" key="4">
    <source>
        <dbReference type="ARBA" id="ARBA00022722"/>
    </source>
</evidence>
<dbReference type="GO" id="GO:0042802">
    <property type="term" value="F:identical protein binding"/>
    <property type="evidence" value="ECO:0007669"/>
    <property type="project" value="UniProtKB-ARBA"/>
</dbReference>
<dbReference type="NCBIfam" id="NF000801">
    <property type="entry name" value="PRK00055.1-3"/>
    <property type="match status" value="1"/>
</dbReference>
<feature type="binding site" evidence="10">
    <location>
        <position position="65"/>
    </location>
    <ligand>
        <name>Zn(2+)</name>
        <dbReference type="ChEBI" id="CHEBI:29105"/>
        <label>1</label>
        <note>catalytic</note>
    </ligand>
</feature>
<dbReference type="SUPFAM" id="SSF56281">
    <property type="entry name" value="Metallo-hydrolase/oxidoreductase"/>
    <property type="match status" value="1"/>
</dbReference>
<dbReference type="OrthoDB" id="9800940at2"/>
<keyword evidence="4 10" id="KW-0540">Nuclease</keyword>
<organism evidence="11 12">
    <name type="scientific">Candidatus Kurthia intestinigallinarum</name>
    <dbReference type="NCBI Taxonomy" id="1562256"/>
    <lineage>
        <taxon>Bacteria</taxon>
        <taxon>Bacillati</taxon>
        <taxon>Bacillota</taxon>
        <taxon>Bacilli</taxon>
        <taxon>Bacillales</taxon>
        <taxon>Caryophanaceae</taxon>
        <taxon>Kurthia</taxon>
    </lineage>
</organism>
<dbReference type="CDD" id="cd07717">
    <property type="entry name" value="RNaseZ_ZiPD-like_MBL-fold"/>
    <property type="match status" value="1"/>
</dbReference>
<comment type="similarity">
    <text evidence="10">Belongs to the RNase Z family.</text>
</comment>
<dbReference type="GO" id="GO:0042781">
    <property type="term" value="F:3'-tRNA processing endoribonuclease activity"/>
    <property type="evidence" value="ECO:0007669"/>
    <property type="project" value="UniProtKB-UniRule"/>
</dbReference>
<evidence type="ECO:0000256" key="3">
    <source>
        <dbReference type="ARBA" id="ARBA00022694"/>
    </source>
</evidence>
<evidence type="ECO:0000256" key="7">
    <source>
        <dbReference type="ARBA" id="ARBA00022801"/>
    </source>
</evidence>
<reference evidence="11 12" key="1">
    <citation type="submission" date="2014-11" db="EMBL/GenBank/DDBJ databases">
        <title>Genome sequence and analysis of novel Kurthia sp.</title>
        <authorList>
            <person name="Lawson J.N."/>
            <person name="Gonzalez J.E."/>
            <person name="Rinauldi L."/>
            <person name="Xuan Z."/>
            <person name="Firman A."/>
            <person name="Shaddox L."/>
            <person name="Trudeau A."/>
            <person name="Shah S."/>
            <person name="Reiman D."/>
        </authorList>
    </citation>
    <scope>NUCLEOTIDE SEQUENCE [LARGE SCALE GENOMIC DNA]</scope>
    <source>
        <strain evidence="11 12">3B1D</strain>
    </source>
</reference>
<evidence type="ECO:0000256" key="10">
    <source>
        <dbReference type="HAMAP-Rule" id="MF_01818"/>
    </source>
</evidence>